<gene>
    <name evidence="1" type="ORF">E2C01_025615</name>
</gene>
<evidence type="ECO:0000313" key="1">
    <source>
        <dbReference type="EMBL" id="MPC32306.1"/>
    </source>
</evidence>
<dbReference type="EMBL" id="VSRR010002603">
    <property type="protein sequence ID" value="MPC32306.1"/>
    <property type="molecule type" value="Genomic_DNA"/>
</dbReference>
<dbReference type="Proteomes" id="UP000324222">
    <property type="component" value="Unassembled WGS sequence"/>
</dbReference>
<sequence>MYKEEKVLGKESMPGQQKHALQQAVTGCGEVWLEWRVGCCLYYRLTDDGLVKAEGLLGVEGLTKPEELLKVTAGGGNSEGLLRILVRLVRAEGLLREVEELAGTGVLAEVLDVSISAEGLLTVVVVSVGAEELLRKVEELDGKTPSSGDITRALRGVGRIKGRLDIAEEVKVVG</sequence>
<proteinExistence type="predicted"/>
<dbReference type="AlphaFoldDB" id="A0A5B7EGE2"/>
<accession>A0A5B7EGE2</accession>
<protein>
    <submittedName>
        <fullName evidence="1">Uncharacterized protein</fullName>
    </submittedName>
</protein>
<evidence type="ECO:0000313" key="2">
    <source>
        <dbReference type="Proteomes" id="UP000324222"/>
    </source>
</evidence>
<comment type="caution">
    <text evidence="1">The sequence shown here is derived from an EMBL/GenBank/DDBJ whole genome shotgun (WGS) entry which is preliminary data.</text>
</comment>
<keyword evidence="2" id="KW-1185">Reference proteome</keyword>
<reference evidence="1 2" key="1">
    <citation type="submission" date="2019-05" db="EMBL/GenBank/DDBJ databases">
        <title>Another draft genome of Portunus trituberculatus and its Hox gene families provides insights of decapod evolution.</title>
        <authorList>
            <person name="Jeong J.-H."/>
            <person name="Song I."/>
            <person name="Kim S."/>
            <person name="Choi T."/>
            <person name="Kim D."/>
            <person name="Ryu S."/>
            <person name="Kim W."/>
        </authorList>
    </citation>
    <scope>NUCLEOTIDE SEQUENCE [LARGE SCALE GENOMIC DNA]</scope>
    <source>
        <tissue evidence="1">Muscle</tissue>
    </source>
</reference>
<name>A0A5B7EGE2_PORTR</name>
<organism evidence="1 2">
    <name type="scientific">Portunus trituberculatus</name>
    <name type="common">Swimming crab</name>
    <name type="synonym">Neptunus trituberculatus</name>
    <dbReference type="NCBI Taxonomy" id="210409"/>
    <lineage>
        <taxon>Eukaryota</taxon>
        <taxon>Metazoa</taxon>
        <taxon>Ecdysozoa</taxon>
        <taxon>Arthropoda</taxon>
        <taxon>Crustacea</taxon>
        <taxon>Multicrustacea</taxon>
        <taxon>Malacostraca</taxon>
        <taxon>Eumalacostraca</taxon>
        <taxon>Eucarida</taxon>
        <taxon>Decapoda</taxon>
        <taxon>Pleocyemata</taxon>
        <taxon>Brachyura</taxon>
        <taxon>Eubrachyura</taxon>
        <taxon>Portunoidea</taxon>
        <taxon>Portunidae</taxon>
        <taxon>Portuninae</taxon>
        <taxon>Portunus</taxon>
    </lineage>
</organism>